<dbReference type="AlphaFoldDB" id="A0A1Y2C4Y5"/>
<accession>A0A1Y2C4Y5</accession>
<keyword evidence="1" id="KW-1133">Transmembrane helix</keyword>
<dbReference type="EMBL" id="MCOG01000121">
    <property type="protein sequence ID" value="ORY42102.1"/>
    <property type="molecule type" value="Genomic_DNA"/>
</dbReference>
<proteinExistence type="predicted"/>
<dbReference type="OrthoDB" id="4405280at2759"/>
<protein>
    <recommendedName>
        <fullName evidence="5">Dickkopf N-terminal cysteine-rich domain-containing protein</fullName>
    </recommendedName>
</protein>
<feature type="transmembrane region" description="Helical" evidence="1">
    <location>
        <begin position="173"/>
        <end position="197"/>
    </location>
</feature>
<feature type="chain" id="PRO_5012169247" description="Dickkopf N-terminal cysteine-rich domain-containing protein" evidence="2">
    <location>
        <begin position="22"/>
        <end position="203"/>
    </location>
</feature>
<reference evidence="3 4" key="1">
    <citation type="submission" date="2016-08" db="EMBL/GenBank/DDBJ databases">
        <title>A Parts List for Fungal Cellulosomes Revealed by Comparative Genomics.</title>
        <authorList>
            <consortium name="DOE Joint Genome Institute"/>
            <person name="Haitjema C.H."/>
            <person name="Gilmore S.P."/>
            <person name="Henske J.K."/>
            <person name="Solomon K.V."/>
            <person name="De Groot R."/>
            <person name="Kuo A."/>
            <person name="Mondo S.J."/>
            <person name="Salamov A.A."/>
            <person name="Labutti K."/>
            <person name="Zhao Z."/>
            <person name="Chiniquy J."/>
            <person name="Barry K."/>
            <person name="Brewer H.M."/>
            <person name="Purvine S.O."/>
            <person name="Wright A.T."/>
            <person name="Boxma B."/>
            <person name="Van Alen T."/>
            <person name="Hackstein J.H."/>
            <person name="Baker S.E."/>
            <person name="Grigoriev I.V."/>
            <person name="O'Malley M.A."/>
        </authorList>
    </citation>
    <scope>NUCLEOTIDE SEQUENCE [LARGE SCALE GENOMIC DNA]</scope>
    <source>
        <strain evidence="3 4">G1</strain>
    </source>
</reference>
<feature type="signal peptide" evidence="2">
    <location>
        <begin position="1"/>
        <end position="21"/>
    </location>
</feature>
<keyword evidence="4" id="KW-1185">Reference proteome</keyword>
<evidence type="ECO:0000313" key="4">
    <source>
        <dbReference type="Proteomes" id="UP000193920"/>
    </source>
</evidence>
<keyword evidence="1" id="KW-0812">Transmembrane</keyword>
<dbReference type="Proteomes" id="UP000193920">
    <property type="component" value="Unassembled WGS sequence"/>
</dbReference>
<keyword evidence="1" id="KW-0472">Membrane</keyword>
<keyword evidence="2" id="KW-0732">Signal</keyword>
<evidence type="ECO:0008006" key="5">
    <source>
        <dbReference type="Google" id="ProtNLM"/>
    </source>
</evidence>
<evidence type="ECO:0000256" key="1">
    <source>
        <dbReference type="SAM" id="Phobius"/>
    </source>
</evidence>
<sequence length="203" mass="23084">MYNKNLIILYFIFFFIQAINAVVMKKDEVLKIDPKSRNGDTCPEFSLGFTGNYCDYYFICKSDVCNTINTNEISISLIEFPDEKGEMKKYIINGSCQTNSQCLSNICNPKINQCVNDDSISECIINRDTTKIHCGKMALQACHTNNECSSNKCSDSKLCLSEYHDEIMKISKAALIIVIIIITLIILCCCTFCWCCCKKRNNK</sequence>
<comment type="caution">
    <text evidence="3">The sequence shown here is derived from an EMBL/GenBank/DDBJ whole genome shotgun (WGS) entry which is preliminary data.</text>
</comment>
<evidence type="ECO:0000313" key="3">
    <source>
        <dbReference type="EMBL" id="ORY42102.1"/>
    </source>
</evidence>
<name>A0A1Y2C4Y5_9FUNG</name>
<evidence type="ECO:0000256" key="2">
    <source>
        <dbReference type="SAM" id="SignalP"/>
    </source>
</evidence>
<gene>
    <name evidence="3" type="ORF">LY90DRAFT_671933</name>
</gene>
<organism evidence="3 4">
    <name type="scientific">Neocallimastix californiae</name>
    <dbReference type="NCBI Taxonomy" id="1754190"/>
    <lineage>
        <taxon>Eukaryota</taxon>
        <taxon>Fungi</taxon>
        <taxon>Fungi incertae sedis</taxon>
        <taxon>Chytridiomycota</taxon>
        <taxon>Chytridiomycota incertae sedis</taxon>
        <taxon>Neocallimastigomycetes</taxon>
        <taxon>Neocallimastigales</taxon>
        <taxon>Neocallimastigaceae</taxon>
        <taxon>Neocallimastix</taxon>
    </lineage>
</organism>